<dbReference type="Proteomes" id="UP001521785">
    <property type="component" value="Unassembled WGS sequence"/>
</dbReference>
<name>A0ABR3R3W2_9PLEO</name>
<proteinExistence type="predicted"/>
<organism evidence="1 2">
    <name type="scientific">Paraconiothyrium brasiliense</name>
    <dbReference type="NCBI Taxonomy" id="300254"/>
    <lineage>
        <taxon>Eukaryota</taxon>
        <taxon>Fungi</taxon>
        <taxon>Dikarya</taxon>
        <taxon>Ascomycota</taxon>
        <taxon>Pezizomycotina</taxon>
        <taxon>Dothideomycetes</taxon>
        <taxon>Pleosporomycetidae</taxon>
        <taxon>Pleosporales</taxon>
        <taxon>Massarineae</taxon>
        <taxon>Didymosphaeriaceae</taxon>
        <taxon>Paraconiothyrium</taxon>
    </lineage>
</organism>
<keyword evidence="2" id="KW-1185">Reference proteome</keyword>
<sequence length="106" mass="11689">MEPLEYDITWKGTLDLEAVDDGGLQILATFDEPNINYICQDLAGLFGKADQLKNAVANTIKDTKNTKNDLVRDLANKQGLILPAAGIFFFKNPMLSWRGDLICSVA</sequence>
<reference evidence="1 2" key="1">
    <citation type="submission" date="2024-02" db="EMBL/GenBank/DDBJ databases">
        <title>De novo assembly and annotation of 12 fungi associated with fruit tree decline syndrome in Ontario, Canada.</title>
        <authorList>
            <person name="Sulman M."/>
            <person name="Ellouze W."/>
            <person name="Ilyukhin E."/>
        </authorList>
    </citation>
    <scope>NUCLEOTIDE SEQUENCE [LARGE SCALE GENOMIC DNA]</scope>
    <source>
        <strain evidence="1 2">M42-189</strain>
    </source>
</reference>
<evidence type="ECO:0000313" key="2">
    <source>
        <dbReference type="Proteomes" id="UP001521785"/>
    </source>
</evidence>
<dbReference type="EMBL" id="JAKJXO020000011">
    <property type="protein sequence ID" value="KAL1598953.1"/>
    <property type="molecule type" value="Genomic_DNA"/>
</dbReference>
<comment type="caution">
    <text evidence="1">The sequence shown here is derived from an EMBL/GenBank/DDBJ whole genome shotgun (WGS) entry which is preliminary data.</text>
</comment>
<accession>A0ABR3R3W2</accession>
<evidence type="ECO:0000313" key="1">
    <source>
        <dbReference type="EMBL" id="KAL1598953.1"/>
    </source>
</evidence>
<gene>
    <name evidence="1" type="ORF">SLS60_008098</name>
</gene>
<protein>
    <submittedName>
        <fullName evidence="1">Uncharacterized protein</fullName>
    </submittedName>
</protein>